<dbReference type="GO" id="GO:0005739">
    <property type="term" value="C:mitochondrion"/>
    <property type="evidence" value="ECO:0007669"/>
    <property type="project" value="UniProtKB-SubCell"/>
</dbReference>
<dbReference type="InterPro" id="IPR030841">
    <property type="entry name" value="NTH1"/>
</dbReference>
<dbReference type="CDD" id="cd00056">
    <property type="entry name" value="ENDO3c"/>
    <property type="match status" value="1"/>
</dbReference>
<dbReference type="EC" id="4.2.99.18" evidence="8"/>
<protein>
    <recommendedName>
        <fullName evidence="8">Endonuclease III homolog</fullName>
        <ecNumber evidence="8">3.2.2.-</ecNumber>
        <ecNumber evidence="8">4.2.99.18</ecNumber>
    </recommendedName>
    <alternativeName>
        <fullName evidence="8">Bifunctional DNA N-glycosylase/DNA-(apurinic or apyrimidinic site) lyase</fullName>
        <shortName evidence="8">DNA glycosylase/AP lyase</shortName>
    </alternativeName>
</protein>
<gene>
    <name evidence="8" type="primary">NTH1</name>
    <name evidence="11" type="ORF">MKZ38_001530</name>
</gene>
<evidence type="ECO:0000256" key="9">
    <source>
        <dbReference type="SAM" id="MobiDB-lite"/>
    </source>
</evidence>
<comment type="subcellular location">
    <subcellularLocation>
        <location evidence="8">Nucleus</location>
    </subcellularLocation>
    <subcellularLocation>
        <location evidence="8">Mitochondrion</location>
    </subcellularLocation>
</comment>
<feature type="compositionally biased region" description="Polar residues" evidence="9">
    <location>
        <begin position="26"/>
        <end position="47"/>
    </location>
</feature>
<keyword evidence="5 8" id="KW-0456">Lyase</keyword>
<comment type="caution">
    <text evidence="8">Lacks conserved residue(s) required for the propagation of feature annotation.</text>
</comment>
<dbReference type="PANTHER" id="PTHR43286">
    <property type="entry name" value="ENDONUCLEASE III-LIKE PROTEIN 1"/>
    <property type="match status" value="1"/>
</dbReference>
<proteinExistence type="inferred from homology"/>
<evidence type="ECO:0000256" key="5">
    <source>
        <dbReference type="ARBA" id="ARBA00023239"/>
    </source>
</evidence>
<dbReference type="GO" id="GO:0006289">
    <property type="term" value="P:nucleotide-excision repair"/>
    <property type="evidence" value="ECO:0007669"/>
    <property type="project" value="TreeGrafter"/>
</dbReference>
<feature type="compositionally biased region" description="Basic and acidic residues" evidence="9">
    <location>
        <begin position="511"/>
        <end position="525"/>
    </location>
</feature>
<comment type="caution">
    <text evidence="11">The sequence shown here is derived from an EMBL/GenBank/DDBJ whole genome shotgun (WGS) entry which is preliminary data.</text>
</comment>
<keyword evidence="3 8" id="KW-0378">Hydrolase</keyword>
<evidence type="ECO:0000256" key="8">
    <source>
        <dbReference type="HAMAP-Rule" id="MF_03183"/>
    </source>
</evidence>
<dbReference type="GO" id="GO:0003677">
    <property type="term" value="F:DNA binding"/>
    <property type="evidence" value="ECO:0007669"/>
    <property type="project" value="UniProtKB-UniRule"/>
</dbReference>
<sequence length="579" mass="64043">MPPSPPTPPRRITRGSLARYAYQASEQARLNSPSQNLLDIEDSTPSSARKRKRTSTNITATSSAGWSRKTRLKEESESKSPVLKASETTPRTTTTRVKSEVKSEYFESGAASTRSSRPRQAKVKAEAAKTGLNSESDDEIKPSATPKRARKPARKVQAGNGQVKVEPPSDWLEMYELVKTMRLDDGPAANAPVDTMGCERLAQRTVSPKDKRFQTLIALMLSSQTKDTVNAVAMKRLQTELEAHAPGALVGLNLENILAVEPARLNELIGLVGFHNNKTKYIKQAAVILRDKFGGDIPDTIQGLVSLPGVGPKMAHLCMSAAWDKTEGIGVDVHVHRITNLWGWNRTKNPEETRMALESWLPRDKWREINWLLVGFGQLVCVPIGRKCGQCELGHNGLCKAVDRKKVNDGKLLRRQQMDAELDGDENDGSVKKRAFVPLPLEDYDLTVKEEIDSKDAKKPGTAQVPAPKEEDNLPGVKEEPVKEERDGHDSDAVMESIELLNIKLDLVKKEEGPSEARTIKREDTPEQVVLRQRTAKPGQPEGRRALKQESRGHTDVKEFPKTESAGRSASIKRESTGC</sequence>
<accession>A0AAD5RQ96</accession>
<dbReference type="SUPFAM" id="SSF48150">
    <property type="entry name" value="DNA-glycosylase"/>
    <property type="match status" value="1"/>
</dbReference>
<dbReference type="Gene3D" id="1.10.1670.10">
    <property type="entry name" value="Helix-hairpin-Helix base-excision DNA repair enzymes (C-terminal)"/>
    <property type="match status" value="1"/>
</dbReference>
<evidence type="ECO:0000313" key="12">
    <source>
        <dbReference type="Proteomes" id="UP001201980"/>
    </source>
</evidence>
<evidence type="ECO:0000256" key="2">
    <source>
        <dbReference type="ARBA" id="ARBA00022763"/>
    </source>
</evidence>
<feature type="compositionally biased region" description="Polar residues" evidence="9">
    <location>
        <begin position="55"/>
        <end position="65"/>
    </location>
</feature>
<dbReference type="InterPro" id="IPR023170">
    <property type="entry name" value="HhH_base_excis_C"/>
</dbReference>
<dbReference type="PANTHER" id="PTHR43286:SF1">
    <property type="entry name" value="ENDONUCLEASE III-LIKE PROTEIN 1"/>
    <property type="match status" value="1"/>
</dbReference>
<reference evidence="11" key="1">
    <citation type="submission" date="2022-07" db="EMBL/GenBank/DDBJ databases">
        <title>Draft genome sequence of Zalerion maritima ATCC 34329, a (micro)plastics degrading marine fungus.</title>
        <authorList>
            <person name="Paco A."/>
            <person name="Goncalves M.F.M."/>
            <person name="Rocha-Santos T.A.P."/>
            <person name="Alves A."/>
        </authorList>
    </citation>
    <scope>NUCLEOTIDE SEQUENCE</scope>
    <source>
        <strain evidence="11">ATCC 34329</strain>
    </source>
</reference>
<dbReference type="EMBL" id="JAKWBI020000141">
    <property type="protein sequence ID" value="KAJ2901720.1"/>
    <property type="molecule type" value="Genomic_DNA"/>
</dbReference>
<feature type="region of interest" description="Disordered" evidence="9">
    <location>
        <begin position="511"/>
        <end position="579"/>
    </location>
</feature>
<keyword evidence="4 8" id="KW-0234">DNA repair</keyword>
<keyword evidence="6 8" id="KW-0326">Glycosidase</keyword>
<feature type="domain" description="HhH-GPD" evidence="10">
    <location>
        <begin position="221"/>
        <end position="379"/>
    </location>
</feature>
<dbReference type="HAMAP" id="MF_03183">
    <property type="entry name" value="Endonuclease_III_Nth"/>
    <property type="match status" value="1"/>
</dbReference>
<comment type="catalytic activity">
    <reaction evidence="7 8">
        <text>2'-deoxyribonucleotide-(2'-deoxyribose 5'-phosphate)-2'-deoxyribonucleotide-DNA = a 3'-end 2'-deoxyribonucleotide-(2,3-dehydro-2,3-deoxyribose 5'-phosphate)-DNA + a 5'-end 5'-phospho-2'-deoxyribonucleoside-DNA + H(+)</text>
        <dbReference type="Rhea" id="RHEA:66592"/>
        <dbReference type="Rhea" id="RHEA-COMP:13180"/>
        <dbReference type="Rhea" id="RHEA-COMP:16897"/>
        <dbReference type="Rhea" id="RHEA-COMP:17067"/>
        <dbReference type="ChEBI" id="CHEBI:15378"/>
        <dbReference type="ChEBI" id="CHEBI:136412"/>
        <dbReference type="ChEBI" id="CHEBI:157695"/>
        <dbReference type="ChEBI" id="CHEBI:167181"/>
        <dbReference type="EC" id="4.2.99.18"/>
    </reaction>
</comment>
<feature type="compositionally biased region" description="Basic and acidic residues" evidence="9">
    <location>
        <begin position="468"/>
        <end position="492"/>
    </location>
</feature>
<evidence type="ECO:0000256" key="4">
    <source>
        <dbReference type="ARBA" id="ARBA00023204"/>
    </source>
</evidence>
<dbReference type="InterPro" id="IPR003265">
    <property type="entry name" value="HhH-GPD_domain"/>
</dbReference>
<dbReference type="InterPro" id="IPR000445">
    <property type="entry name" value="HhH_motif"/>
</dbReference>
<feature type="compositionally biased region" description="Basic and acidic residues" evidence="9">
    <location>
        <begin position="542"/>
        <end position="562"/>
    </location>
</feature>
<feature type="region of interest" description="Disordered" evidence="9">
    <location>
        <begin position="26"/>
        <end position="165"/>
    </location>
</feature>
<organism evidence="11 12">
    <name type="scientific">Zalerion maritima</name>
    <dbReference type="NCBI Taxonomy" id="339359"/>
    <lineage>
        <taxon>Eukaryota</taxon>
        <taxon>Fungi</taxon>
        <taxon>Dikarya</taxon>
        <taxon>Ascomycota</taxon>
        <taxon>Pezizomycotina</taxon>
        <taxon>Sordariomycetes</taxon>
        <taxon>Lulworthiomycetidae</taxon>
        <taxon>Lulworthiales</taxon>
        <taxon>Lulworthiaceae</taxon>
        <taxon>Zalerion</taxon>
    </lineage>
</organism>
<keyword evidence="2 8" id="KW-0227">DNA damage</keyword>
<dbReference type="Proteomes" id="UP001201980">
    <property type="component" value="Unassembled WGS sequence"/>
</dbReference>
<feature type="region of interest" description="Disordered" evidence="9">
    <location>
        <begin position="452"/>
        <end position="494"/>
    </location>
</feature>
<dbReference type="InterPro" id="IPR004036">
    <property type="entry name" value="Endonuclease-III-like_CS2"/>
</dbReference>
<dbReference type="FunFam" id="1.10.1670.10:FF:000003">
    <property type="entry name" value="Endonuclease III homolog"/>
    <property type="match status" value="1"/>
</dbReference>
<dbReference type="Pfam" id="PF00633">
    <property type="entry name" value="HHH"/>
    <property type="match status" value="1"/>
</dbReference>
<evidence type="ECO:0000256" key="7">
    <source>
        <dbReference type="ARBA" id="ARBA00044632"/>
    </source>
</evidence>
<dbReference type="GO" id="GO:0000703">
    <property type="term" value="F:oxidized pyrimidine nucleobase lesion DNA N-glycosylase activity"/>
    <property type="evidence" value="ECO:0007669"/>
    <property type="project" value="UniProtKB-UniRule"/>
</dbReference>
<comment type="function">
    <text evidence="8">Bifunctional DNA N-glycosylase with associated apurinic/apyrimidinic (AP) lyase function that catalyzes the first step in base excision repair (BER), the primary repair pathway for the repair of oxidative DNA damage. The DNA N-glycosylase activity releases the damaged DNA base from DNA by cleaving the N-glycosidic bond, leaving an AP site. The AP lyase activity cleaves the phosphodiester bond 3' to the AP site by a beta-elimination. Primarily recognizes and repairs oxidative base damage of pyrimidines.</text>
</comment>
<dbReference type="GO" id="GO:0005634">
    <property type="term" value="C:nucleus"/>
    <property type="evidence" value="ECO:0007669"/>
    <property type="project" value="UniProtKB-SubCell"/>
</dbReference>
<dbReference type="Pfam" id="PF00730">
    <property type="entry name" value="HhH-GPD"/>
    <property type="match status" value="1"/>
</dbReference>
<dbReference type="AlphaFoldDB" id="A0AAD5RQ96"/>
<dbReference type="SMART" id="SM00478">
    <property type="entry name" value="ENDO3c"/>
    <property type="match status" value="1"/>
</dbReference>
<keyword evidence="8" id="KW-0496">Mitochondrion</keyword>
<dbReference type="InterPro" id="IPR011257">
    <property type="entry name" value="DNA_glycosylase"/>
</dbReference>
<evidence type="ECO:0000313" key="11">
    <source>
        <dbReference type="EMBL" id="KAJ2901720.1"/>
    </source>
</evidence>
<dbReference type="EC" id="3.2.2.-" evidence="8"/>
<evidence type="ECO:0000256" key="6">
    <source>
        <dbReference type="ARBA" id="ARBA00023295"/>
    </source>
</evidence>
<dbReference type="GO" id="GO:0140078">
    <property type="term" value="F:class I DNA-(apurinic or apyrimidinic site) endonuclease activity"/>
    <property type="evidence" value="ECO:0007669"/>
    <property type="project" value="UniProtKB-EC"/>
</dbReference>
<keyword evidence="8" id="KW-0539">Nucleus</keyword>
<keyword evidence="12" id="KW-1185">Reference proteome</keyword>
<dbReference type="GO" id="GO:0006285">
    <property type="term" value="P:base-excision repair, AP site formation"/>
    <property type="evidence" value="ECO:0007669"/>
    <property type="project" value="UniProtKB-UniRule"/>
</dbReference>
<evidence type="ECO:0000259" key="10">
    <source>
        <dbReference type="SMART" id="SM00478"/>
    </source>
</evidence>
<evidence type="ECO:0000256" key="3">
    <source>
        <dbReference type="ARBA" id="ARBA00022801"/>
    </source>
</evidence>
<name>A0AAD5RQ96_9PEZI</name>
<dbReference type="Gene3D" id="1.10.340.30">
    <property type="entry name" value="Hypothetical protein, domain 2"/>
    <property type="match status" value="1"/>
</dbReference>
<dbReference type="PROSITE" id="PS01155">
    <property type="entry name" value="ENDONUCLEASE_III_2"/>
    <property type="match status" value="1"/>
</dbReference>
<comment type="similarity">
    <text evidence="1 8">Belongs to the Nth/MutY family.</text>
</comment>
<evidence type="ECO:0000256" key="1">
    <source>
        <dbReference type="ARBA" id="ARBA00008343"/>
    </source>
</evidence>
<dbReference type="FunFam" id="1.10.340.30:FF:000014">
    <property type="entry name" value="Endonuclease III homolog"/>
    <property type="match status" value="1"/>
</dbReference>